<gene>
    <name evidence="1" type="ORF">SacRon12I_10195</name>
</gene>
<proteinExistence type="predicted"/>
<name>M1J0W4_9CREN</name>
<dbReference type="PATRIC" id="fig|1028567.7.peg.2039"/>
<evidence type="ECO:0000313" key="1">
    <source>
        <dbReference type="EMBL" id="AGE74257.1"/>
    </source>
</evidence>
<organism evidence="2">
    <name type="scientific">Sulfolobus acidocaldarius Ron12/I</name>
    <dbReference type="NCBI Taxonomy" id="1028567"/>
    <lineage>
        <taxon>Archaea</taxon>
        <taxon>Thermoproteota</taxon>
        <taxon>Thermoprotei</taxon>
        <taxon>Sulfolobales</taxon>
        <taxon>Sulfolobaceae</taxon>
        <taxon>Sulfolobus</taxon>
    </lineage>
</organism>
<protein>
    <submittedName>
        <fullName evidence="1">Uncharacterized protein</fullName>
    </submittedName>
</protein>
<evidence type="ECO:0000313" key="2">
    <source>
        <dbReference type="Proteomes" id="UP000011280"/>
    </source>
</evidence>
<dbReference type="HOGENOM" id="CLU_2730581_0_0_2"/>
<sequence length="74" mass="8878">MVIMTDKLCIKYDLSVVINCSDNDQKKYLKFVEVEMEKRREEDEGGKEVIHKIRLPRNPEEQYLAKVIEYDSQR</sequence>
<reference evidence="1 2" key="1">
    <citation type="journal article" date="2012" name="ISME J.">
        <title>Genomic evidence of rapid, global-scale gene flow in a Sulfolobus species.</title>
        <authorList>
            <person name="Mao D."/>
            <person name="Grogan D."/>
        </authorList>
    </citation>
    <scope>NUCLEOTIDE SEQUENCE [LARGE SCALE GENOMIC DNA]</scope>
    <source>
        <strain evidence="1 2">Ron12/I</strain>
    </source>
</reference>
<dbReference type="EMBL" id="CP002818">
    <property type="protein sequence ID" value="AGE74257.1"/>
    <property type="molecule type" value="Genomic_DNA"/>
</dbReference>
<dbReference type="AlphaFoldDB" id="M1J0W4"/>
<dbReference type="KEGG" id="sacr:SacRon12I_10195"/>
<accession>M1J0W4</accession>
<dbReference type="Proteomes" id="UP000011280">
    <property type="component" value="Chromosome"/>
</dbReference>